<evidence type="ECO:0000313" key="2">
    <source>
        <dbReference type="EMBL" id="TQD68834.1"/>
    </source>
</evidence>
<sequence length="49" mass="5740">MKYPHTHSFAQHPQSTSQPFLIRQTRIARLERVRKHVSGIRVDISGDKK</sequence>
<proteinExistence type="predicted"/>
<accession>A0A540K3N2</accession>
<gene>
    <name evidence="2" type="ORF">C1H46_045633</name>
</gene>
<feature type="compositionally biased region" description="Polar residues" evidence="1">
    <location>
        <begin position="8"/>
        <end position="19"/>
    </location>
</feature>
<evidence type="ECO:0000313" key="3">
    <source>
        <dbReference type="Proteomes" id="UP000315295"/>
    </source>
</evidence>
<name>A0A540K3N2_MALBA</name>
<comment type="caution">
    <text evidence="2">The sequence shown here is derived from an EMBL/GenBank/DDBJ whole genome shotgun (WGS) entry which is preliminary data.</text>
</comment>
<dbReference type="AlphaFoldDB" id="A0A540K3N2"/>
<dbReference type="EMBL" id="VIEB01008257">
    <property type="protein sequence ID" value="TQD68834.1"/>
    <property type="molecule type" value="Genomic_DNA"/>
</dbReference>
<protein>
    <submittedName>
        <fullName evidence="2">Uncharacterized protein</fullName>
    </submittedName>
</protein>
<keyword evidence="3" id="KW-1185">Reference proteome</keyword>
<organism evidence="2 3">
    <name type="scientific">Malus baccata</name>
    <name type="common">Siberian crab apple</name>
    <name type="synonym">Pyrus baccata</name>
    <dbReference type="NCBI Taxonomy" id="106549"/>
    <lineage>
        <taxon>Eukaryota</taxon>
        <taxon>Viridiplantae</taxon>
        <taxon>Streptophyta</taxon>
        <taxon>Embryophyta</taxon>
        <taxon>Tracheophyta</taxon>
        <taxon>Spermatophyta</taxon>
        <taxon>Magnoliopsida</taxon>
        <taxon>eudicotyledons</taxon>
        <taxon>Gunneridae</taxon>
        <taxon>Pentapetalae</taxon>
        <taxon>rosids</taxon>
        <taxon>fabids</taxon>
        <taxon>Rosales</taxon>
        <taxon>Rosaceae</taxon>
        <taxon>Amygdaloideae</taxon>
        <taxon>Maleae</taxon>
        <taxon>Malus</taxon>
    </lineage>
</organism>
<feature type="region of interest" description="Disordered" evidence="1">
    <location>
        <begin position="1"/>
        <end position="20"/>
    </location>
</feature>
<evidence type="ECO:0000256" key="1">
    <source>
        <dbReference type="SAM" id="MobiDB-lite"/>
    </source>
</evidence>
<dbReference type="Proteomes" id="UP000315295">
    <property type="component" value="Unassembled WGS sequence"/>
</dbReference>
<reference evidence="2 3" key="1">
    <citation type="journal article" date="2019" name="G3 (Bethesda)">
        <title>Sequencing of a Wild Apple (Malus baccata) Genome Unravels the Differences Between Cultivated and Wild Apple Species Regarding Disease Resistance and Cold Tolerance.</title>
        <authorList>
            <person name="Chen X."/>
        </authorList>
    </citation>
    <scope>NUCLEOTIDE SEQUENCE [LARGE SCALE GENOMIC DNA]</scope>
    <source>
        <strain evidence="3">cv. Shandingzi</strain>
        <tissue evidence="2">Leaves</tissue>
    </source>
</reference>